<dbReference type="Gene3D" id="2.10.25.10">
    <property type="entry name" value="Laminin"/>
    <property type="match status" value="1"/>
</dbReference>
<feature type="region of interest" description="Disordered" evidence="8">
    <location>
        <begin position="1514"/>
        <end position="1544"/>
    </location>
</feature>
<evidence type="ECO:0000256" key="6">
    <source>
        <dbReference type="PROSITE-ProRule" id="PRU00302"/>
    </source>
</evidence>
<evidence type="ECO:0000256" key="3">
    <source>
        <dbReference type="ARBA" id="ARBA00022737"/>
    </source>
</evidence>
<dbReference type="InterPro" id="IPR003645">
    <property type="entry name" value="Fol_N"/>
</dbReference>
<dbReference type="InterPro" id="IPR008197">
    <property type="entry name" value="WAP_dom"/>
</dbReference>
<name>A0A6S7G0F3_PARCT</name>
<dbReference type="SMART" id="SM00181">
    <property type="entry name" value="EGF"/>
    <property type="match status" value="3"/>
</dbReference>
<dbReference type="GO" id="GO:0060070">
    <property type="term" value="P:canonical Wnt signaling pathway"/>
    <property type="evidence" value="ECO:0007669"/>
    <property type="project" value="TreeGrafter"/>
</dbReference>
<dbReference type="GO" id="GO:0005576">
    <property type="term" value="C:extracellular region"/>
    <property type="evidence" value="ECO:0007669"/>
    <property type="project" value="InterPro"/>
</dbReference>
<dbReference type="PANTHER" id="PTHR46513">
    <property type="entry name" value="VITELLOGENIN RECEPTOR-LIKE PROTEIN-RELATED-RELATED"/>
    <property type="match status" value="1"/>
</dbReference>
<gene>
    <name evidence="11" type="ORF">PACLA_8A010923</name>
</gene>
<keyword evidence="11" id="KW-0675">Receptor</keyword>
<dbReference type="Pfam" id="PF02494">
    <property type="entry name" value="HYR"/>
    <property type="match status" value="2"/>
</dbReference>
<dbReference type="Pfam" id="PF00050">
    <property type="entry name" value="Kazal_1"/>
    <property type="match status" value="1"/>
</dbReference>
<feature type="repeat" description="LDL-receptor class B" evidence="7">
    <location>
        <begin position="105"/>
        <end position="147"/>
    </location>
</feature>
<dbReference type="PANTHER" id="PTHR46513:SF13">
    <property type="entry name" value="EGF-LIKE DOMAIN-CONTAINING PROTEIN"/>
    <property type="match status" value="1"/>
</dbReference>
<comment type="caution">
    <text evidence="6">Lacks conserved residue(s) required for the propagation of feature annotation.</text>
</comment>
<dbReference type="Gene3D" id="3.30.60.30">
    <property type="match status" value="3"/>
</dbReference>
<protein>
    <submittedName>
        <fullName evidence="11">Low-density lipo receptor-related 4-like isoform X1</fullName>
    </submittedName>
</protein>
<dbReference type="SMART" id="SM00032">
    <property type="entry name" value="CCP"/>
    <property type="match status" value="1"/>
</dbReference>
<keyword evidence="9" id="KW-0472">Membrane</keyword>
<dbReference type="InterPro" id="IPR003410">
    <property type="entry name" value="HYR_dom"/>
</dbReference>
<comment type="caution">
    <text evidence="11">The sequence shown here is derived from an EMBL/GenBank/DDBJ whole genome shotgun (WGS) entry which is preliminary data.</text>
</comment>
<dbReference type="InterPro" id="IPR036645">
    <property type="entry name" value="Elafin-like_sf"/>
</dbReference>
<reference evidence="11" key="1">
    <citation type="submission" date="2020-04" db="EMBL/GenBank/DDBJ databases">
        <authorList>
            <person name="Alioto T."/>
            <person name="Alioto T."/>
            <person name="Gomez Garrido J."/>
        </authorList>
    </citation>
    <scope>NUCLEOTIDE SEQUENCE</scope>
    <source>
        <strain evidence="11">A484AB</strain>
    </source>
</reference>
<dbReference type="Pfam" id="PF07648">
    <property type="entry name" value="Kazal_2"/>
    <property type="match status" value="2"/>
</dbReference>
<evidence type="ECO:0000313" key="12">
    <source>
        <dbReference type="Proteomes" id="UP001152795"/>
    </source>
</evidence>
<feature type="compositionally biased region" description="Basic and acidic residues" evidence="8">
    <location>
        <begin position="1519"/>
        <end position="1529"/>
    </location>
</feature>
<evidence type="ECO:0000256" key="9">
    <source>
        <dbReference type="SAM" id="Phobius"/>
    </source>
</evidence>
<feature type="repeat" description="LDL-receptor class B" evidence="7">
    <location>
        <begin position="469"/>
        <end position="512"/>
    </location>
</feature>
<dbReference type="SMART" id="SM01411">
    <property type="entry name" value="Ephrin_rec_like"/>
    <property type="match status" value="1"/>
</dbReference>
<dbReference type="InterPro" id="IPR035976">
    <property type="entry name" value="Sushi/SCR/CCP_sf"/>
</dbReference>
<dbReference type="InterPro" id="IPR000033">
    <property type="entry name" value="LDLR_classB_rpt"/>
</dbReference>
<keyword evidence="9" id="KW-1133">Transmembrane helix</keyword>
<dbReference type="InterPro" id="IPR050778">
    <property type="entry name" value="Cueball_EGF_LRP_Nidogen"/>
</dbReference>
<dbReference type="Gene3D" id="2.120.10.30">
    <property type="entry name" value="TolB, C-terminal domain"/>
    <property type="match status" value="2"/>
</dbReference>
<keyword evidence="9" id="KW-0812">Transmembrane</keyword>
<dbReference type="GO" id="GO:0030414">
    <property type="term" value="F:peptidase inhibitor activity"/>
    <property type="evidence" value="ECO:0007669"/>
    <property type="project" value="InterPro"/>
</dbReference>
<feature type="repeat" description="LDL-receptor class B" evidence="7">
    <location>
        <begin position="148"/>
        <end position="191"/>
    </location>
</feature>
<sequence length="1788" mass="197178">MVYLLVSVLVVLSSYTDALPAEPFIIYSNITNILALDLNTMARSNVLGGLDRVIPLGVDTVFNHIYFGEHTLGRIYRSNYDGSSKTLIMEDVKNVEGVTIDWIGRKLYWTAYESKTIEVATLDGKYRKVLVFAGLEYPRGMAVDPIAGYLFWSDWGAAAAIERCSLDGTNRVPLVKDNITWPNGVTLDTNQELVYWIDAYHDTISSVDYSGNKRRLIFQDTSLALSKFHGFDLDIAGDSIYFTDWLNNAIYDVNLRSGVILRNFSVPTTNYIKGAMGLRVIDNSKQQSGTSNCGNNNGGCEQLCFHKVPTGTSCGCQLGMKLTSDNKSCEDAFKAGFIMFADADAGKIYQMQLDSMNVKPIAVPFDENTTISRPVALEYDRVEDRVYWSDVTLNIICRAFRNGTGFEVLFRGIGVADGLTIDFAGRQLYWTSTSDDTIEISKLDGSYRKTLVSLNLDEPRDIIVDPIDGYMYWTDWGRFPRIERAYMNGENRMDLVNHTLRWPNGLTIDHVYNKLYWADAREDNIEVMDLATLGRKVVLNKKILILGHLFSLTTQVNHPYGLTLLDDHIYWTDWYTDAVYRADVNSGANIVLMAGNLGKPMDIHAYSGIQKQQQKLHYTFSFPQSGGNFTCIRSTSCPSMNAPPQCPPGYNEVRENSTCGLYCRDIVGYTWRCPCNDWMSCAVKERYLWGCASGYYSSFRVRECAQVVRPGRCPTSGSRGSQQFCNSDSECPNDEKCCNSKCATVVTIDTHPCRINNGGCDQLCFGIPGGRKCGCENGTDYDETLSKCLNDTSPTSTPPTTPPGKTCKVPPAPGNGSVNCDSNPVPHFGDCHFTCDQGYELIGYSRNICVNGEWIDDTPTCITRIKPTFSYCPNDTTVPTSPGKSYAIVNWAIPTATDKDGVNLKVSIWPTGYAPPVKLNIGLHSVRLTTADRFGAYADCYFYIILEDREPPTFGSSCPNGVTLYTDDEHSTRLPSSVKKPVATDNAKPPNLYIQGYPHGSYFPIGITVVNYTAVDAAGLSASCAFSVTVVNVCRGVTCTHGANCVLDTTTGNSYTCACSAICPQHYDPVCGSDGQTYNNECLMNVTRCFSRTNITVVIKGVCGDCSTVRCGYGATCKVIRGVAKCECDFTCTNSKSLVCGSDLQTYDNECKMRETGCNAKRNITVLVRAKCGDCSTMQCRYGATCKVIRGVAKCECDFTCTDSKSLVCGSDLQTYANECKMREAGCNAKRNITVLVREICGCDDLNLSSEDFKTTSEMACQNVTNSVKCEVRCKVGYNAVFPNFLKMQCYNNKWIRKNNVGKYVRLANANAPPKCYEPTPKNASPPYCPSGSVLMDRDRCVPCPPGSYYSRDGAACLPCEVTMYQEQSGKTYCNKCQSPKTSTITGAEDCYFDHGSNDVKMVFEKKRSEVTEDKIRNDIANGLTNVCKKTTCTFVDDTASRKRRDVVSYKFQAADVVVVSVQDISNNANTAETEVNIFVLDPTSTSLLPDKAFSSESLKDAILEMPDSDLPYTLKSVDGVKPRSKDNNQDGNNDGSKGGNENDSGLKIPVVAGGIIGVVVLIGLVFAIYLYNRRRKNKRTTPSVQFSSAGGGRMQIGQLNPALANPHYENPEEIRNGPHHDFVVYNDAHDPPPYYDSSPFRKSGIYQTPSPNFYEMPDEGQAGRALPAKDKLPAASAVACMIPSKDVAHENPAKADFTVTFAHARTKSNVYEVPDHDIPGVQCSANSDAENELKLKPPPTFDTTVSSILPNVPRTKEVDRLDANANEARGSEEASRSYYQNVRHFTT</sequence>
<dbReference type="SUPFAM" id="SSF100895">
    <property type="entry name" value="Kazal-type serine protease inhibitors"/>
    <property type="match status" value="3"/>
</dbReference>
<dbReference type="PROSITE" id="PS50825">
    <property type="entry name" value="HYR"/>
    <property type="match status" value="2"/>
</dbReference>
<dbReference type="SUPFAM" id="SSF57535">
    <property type="entry name" value="Complement control module/SCR domain"/>
    <property type="match status" value="1"/>
</dbReference>
<keyword evidence="4" id="KW-1015">Disulfide bond</keyword>
<dbReference type="Pfam" id="PF00095">
    <property type="entry name" value="WAP"/>
    <property type="match status" value="1"/>
</dbReference>
<dbReference type="EMBL" id="CACRXK020000862">
    <property type="protein sequence ID" value="CAB3985358.1"/>
    <property type="molecule type" value="Genomic_DNA"/>
</dbReference>
<evidence type="ECO:0000256" key="1">
    <source>
        <dbReference type="ARBA" id="ARBA00022536"/>
    </source>
</evidence>
<dbReference type="CDD" id="cd00033">
    <property type="entry name" value="CCP"/>
    <property type="match status" value="1"/>
</dbReference>
<keyword evidence="3" id="KW-0677">Repeat</keyword>
<dbReference type="Proteomes" id="UP001152795">
    <property type="component" value="Unassembled WGS sequence"/>
</dbReference>
<dbReference type="InterPro" id="IPR002350">
    <property type="entry name" value="Kazal_dom"/>
</dbReference>
<keyword evidence="1" id="KW-0245">EGF-like domain</keyword>
<evidence type="ECO:0000256" key="2">
    <source>
        <dbReference type="ARBA" id="ARBA00022729"/>
    </source>
</evidence>
<dbReference type="GO" id="GO:0042813">
    <property type="term" value="F:Wnt receptor activity"/>
    <property type="evidence" value="ECO:0007669"/>
    <property type="project" value="TreeGrafter"/>
</dbReference>
<keyword evidence="5" id="KW-0325">Glycoprotein</keyword>
<proteinExistence type="predicted"/>
<feature type="chain" id="PRO_5043983295" evidence="10">
    <location>
        <begin position="19"/>
        <end position="1788"/>
    </location>
</feature>
<feature type="signal peptide" evidence="10">
    <location>
        <begin position="1"/>
        <end position="18"/>
    </location>
</feature>
<dbReference type="CDD" id="cd00104">
    <property type="entry name" value="KAZAL_FS"/>
    <property type="match status" value="3"/>
</dbReference>
<evidence type="ECO:0000256" key="8">
    <source>
        <dbReference type="SAM" id="MobiDB-lite"/>
    </source>
</evidence>
<dbReference type="SUPFAM" id="SSF57196">
    <property type="entry name" value="EGF/Laminin"/>
    <property type="match status" value="1"/>
</dbReference>
<dbReference type="SUPFAM" id="SSF63825">
    <property type="entry name" value="YWTD domain"/>
    <property type="match status" value="2"/>
</dbReference>
<evidence type="ECO:0000256" key="5">
    <source>
        <dbReference type="ARBA" id="ARBA00023180"/>
    </source>
</evidence>
<feature type="compositionally biased region" description="Polar residues" evidence="8">
    <location>
        <begin position="1530"/>
        <end position="1544"/>
    </location>
</feature>
<dbReference type="SMART" id="SM00217">
    <property type="entry name" value="WAP"/>
    <property type="match status" value="1"/>
</dbReference>
<dbReference type="PROSITE" id="PS51465">
    <property type="entry name" value="KAZAL_2"/>
    <property type="match status" value="3"/>
</dbReference>
<dbReference type="Pfam" id="PF00058">
    <property type="entry name" value="Ldl_recept_b"/>
    <property type="match status" value="3"/>
</dbReference>
<feature type="region of interest" description="Disordered" evidence="8">
    <location>
        <begin position="1764"/>
        <end position="1788"/>
    </location>
</feature>
<feature type="repeat" description="LDL-receptor class B" evidence="7">
    <location>
        <begin position="426"/>
        <end position="468"/>
    </location>
</feature>
<dbReference type="FunFam" id="2.120.10.30:FF:000132">
    <property type="entry name" value="Uncharacterized protein"/>
    <property type="match status" value="1"/>
</dbReference>
<dbReference type="InterPro" id="IPR000436">
    <property type="entry name" value="Sushi_SCR_CCP_dom"/>
</dbReference>
<dbReference type="InterPro" id="IPR011042">
    <property type="entry name" value="6-blade_b-propeller_TolB-like"/>
</dbReference>
<evidence type="ECO:0000256" key="7">
    <source>
        <dbReference type="PROSITE-ProRule" id="PRU00461"/>
    </source>
</evidence>
<keyword evidence="12" id="KW-1185">Reference proteome</keyword>
<accession>A0A6S7G0F3</accession>
<dbReference type="SUPFAM" id="SSF57256">
    <property type="entry name" value="Elafin-like"/>
    <property type="match status" value="1"/>
</dbReference>
<organism evidence="11 12">
    <name type="scientific">Paramuricea clavata</name>
    <name type="common">Red gorgonian</name>
    <name type="synonym">Violescent sea-whip</name>
    <dbReference type="NCBI Taxonomy" id="317549"/>
    <lineage>
        <taxon>Eukaryota</taxon>
        <taxon>Metazoa</taxon>
        <taxon>Cnidaria</taxon>
        <taxon>Anthozoa</taxon>
        <taxon>Octocorallia</taxon>
        <taxon>Malacalcyonacea</taxon>
        <taxon>Plexauridae</taxon>
        <taxon>Paramuricea</taxon>
    </lineage>
</organism>
<evidence type="ECO:0000256" key="10">
    <source>
        <dbReference type="SAM" id="SignalP"/>
    </source>
</evidence>
<dbReference type="GO" id="GO:0005886">
    <property type="term" value="C:plasma membrane"/>
    <property type="evidence" value="ECO:0007669"/>
    <property type="project" value="TreeGrafter"/>
</dbReference>
<dbReference type="InterPro" id="IPR000742">
    <property type="entry name" value="EGF"/>
</dbReference>
<dbReference type="Gene3D" id="4.10.75.10">
    <property type="entry name" value="Elafin-like"/>
    <property type="match status" value="1"/>
</dbReference>
<evidence type="ECO:0000313" key="11">
    <source>
        <dbReference type="EMBL" id="CAB3985358.1"/>
    </source>
</evidence>
<dbReference type="GO" id="GO:0017147">
    <property type="term" value="F:Wnt-protein binding"/>
    <property type="evidence" value="ECO:0007669"/>
    <property type="project" value="TreeGrafter"/>
</dbReference>
<evidence type="ECO:0000256" key="4">
    <source>
        <dbReference type="ARBA" id="ARBA00023157"/>
    </source>
</evidence>
<dbReference type="OrthoDB" id="5986723at2759"/>
<feature type="region of interest" description="Disordered" evidence="8">
    <location>
        <begin position="1580"/>
        <end position="1599"/>
    </location>
</feature>
<dbReference type="SMART" id="SM00280">
    <property type="entry name" value="KAZAL"/>
    <property type="match status" value="3"/>
</dbReference>
<keyword evidence="2 10" id="KW-0732">Signal</keyword>
<dbReference type="Gene3D" id="2.10.70.10">
    <property type="entry name" value="Complement Module, domain 1"/>
    <property type="match status" value="1"/>
</dbReference>
<dbReference type="InterPro" id="IPR036058">
    <property type="entry name" value="Kazal_dom_sf"/>
</dbReference>
<dbReference type="SMART" id="SM00274">
    <property type="entry name" value="FOLN"/>
    <property type="match status" value="3"/>
</dbReference>
<dbReference type="PROSITE" id="PS50923">
    <property type="entry name" value="SUSHI"/>
    <property type="match status" value="1"/>
</dbReference>
<dbReference type="PROSITE" id="PS51120">
    <property type="entry name" value="LDLRB"/>
    <property type="match status" value="4"/>
</dbReference>
<dbReference type="SMART" id="SM00135">
    <property type="entry name" value="LY"/>
    <property type="match status" value="10"/>
</dbReference>
<dbReference type="FunFam" id="2.120.10.30:FF:000241">
    <property type="entry name" value="Low-density lipoprotein receptor-related protein 6"/>
    <property type="match status" value="1"/>
</dbReference>
<feature type="transmembrane region" description="Helical" evidence="9">
    <location>
        <begin position="1551"/>
        <end position="1572"/>
    </location>
</feature>
<keyword evidence="6" id="KW-0768">Sushi</keyword>
<feature type="compositionally biased region" description="Polar residues" evidence="8">
    <location>
        <begin position="1778"/>
        <end position="1788"/>
    </location>
</feature>